<dbReference type="OrthoDB" id="9936784at2759"/>
<dbReference type="GO" id="GO:0045087">
    <property type="term" value="P:innate immune response"/>
    <property type="evidence" value="ECO:0007669"/>
    <property type="project" value="Ensembl"/>
</dbReference>
<dbReference type="EMBL" id="AGCU01157537">
    <property type="status" value="NOT_ANNOTATED_CDS"/>
    <property type="molecule type" value="Genomic_DNA"/>
</dbReference>
<dbReference type="GO" id="GO:0003697">
    <property type="term" value="F:single-stranded DNA binding"/>
    <property type="evidence" value="ECO:0007669"/>
    <property type="project" value="Ensembl"/>
</dbReference>
<dbReference type="GO" id="GO:0019731">
    <property type="term" value="P:antibacterial humoral response"/>
    <property type="evidence" value="ECO:0007669"/>
    <property type="project" value="Ensembl"/>
</dbReference>
<dbReference type="GeneID" id="102445110"/>
<dbReference type="GO" id="GO:0065003">
    <property type="term" value="P:protein-containing complex assembly"/>
    <property type="evidence" value="ECO:0007669"/>
    <property type="project" value="Ensembl"/>
</dbReference>
<gene>
    <name evidence="2" type="primary">JCHAIN</name>
</gene>
<accession>A0A0B4J2I3</accession>
<reference evidence="3" key="1">
    <citation type="submission" date="2011-10" db="EMBL/GenBank/DDBJ databases">
        <authorList>
            <consortium name="Soft-shell Turtle Genome Consortium"/>
        </authorList>
    </citation>
    <scope>NUCLEOTIDE SEQUENCE [LARGE SCALE GENOMIC DNA]</scope>
    <source>
        <strain evidence="3">Daiwa-1</strain>
    </source>
</reference>
<keyword evidence="1" id="KW-0732">Signal</keyword>
<dbReference type="SMR" id="A0A0B4J2I3"/>
<dbReference type="Proteomes" id="UP000007267">
    <property type="component" value="Unassembled WGS sequence"/>
</dbReference>
<evidence type="ECO:0000313" key="2">
    <source>
        <dbReference type="Ensembl" id="ENSPSIP00000014086.1"/>
    </source>
</evidence>
<organism evidence="2 3">
    <name type="scientific">Pelodiscus sinensis</name>
    <name type="common">Chinese softshell turtle</name>
    <name type="synonym">Trionyx sinensis</name>
    <dbReference type="NCBI Taxonomy" id="13735"/>
    <lineage>
        <taxon>Eukaryota</taxon>
        <taxon>Metazoa</taxon>
        <taxon>Chordata</taxon>
        <taxon>Craniata</taxon>
        <taxon>Vertebrata</taxon>
        <taxon>Euteleostomi</taxon>
        <taxon>Archelosauria</taxon>
        <taxon>Testudinata</taxon>
        <taxon>Testudines</taxon>
        <taxon>Cryptodira</taxon>
        <taxon>Trionychia</taxon>
        <taxon>Trionychidae</taxon>
        <taxon>Pelodiscus</taxon>
    </lineage>
</organism>
<keyword evidence="3" id="KW-1185">Reference proteome</keyword>
<dbReference type="HOGENOM" id="CLU_1651635_0_0_1"/>
<reference evidence="2" key="3">
    <citation type="submission" date="2025-08" db="UniProtKB">
        <authorList>
            <consortium name="Ensembl"/>
        </authorList>
    </citation>
    <scope>IDENTIFICATION</scope>
</reference>
<dbReference type="PANTHER" id="PTHR10070:SF2">
    <property type="entry name" value="IMMUNOGLOBULIN J CHAIN"/>
    <property type="match status" value="1"/>
</dbReference>
<feature type="chain" id="PRO_5002092626" evidence="1">
    <location>
        <begin position="23"/>
        <end position="160"/>
    </location>
</feature>
<name>A0A0B4J2I3_PELSI</name>
<dbReference type="GO" id="GO:0071756">
    <property type="term" value="C:pentameric IgM immunoglobulin complex"/>
    <property type="evidence" value="ECO:0007669"/>
    <property type="project" value="Ensembl"/>
</dbReference>
<dbReference type="GO" id="GO:0030674">
    <property type="term" value="F:protein-macromolecule adaptor activity"/>
    <property type="evidence" value="ECO:0007669"/>
    <property type="project" value="Ensembl"/>
</dbReference>
<dbReference type="GO" id="GO:0003094">
    <property type="term" value="P:glomerular filtration"/>
    <property type="evidence" value="ECO:0007669"/>
    <property type="project" value="Ensembl"/>
</dbReference>
<dbReference type="GeneTree" id="ENSGT00390000012791"/>
<dbReference type="InterPro" id="IPR024110">
    <property type="entry name" value="Ig_J"/>
</dbReference>
<feature type="signal peptide" evidence="1">
    <location>
        <begin position="1"/>
        <end position="22"/>
    </location>
</feature>
<dbReference type="GO" id="GO:0060267">
    <property type="term" value="P:positive regulation of respiratory burst"/>
    <property type="evidence" value="ECO:0007669"/>
    <property type="project" value="Ensembl"/>
</dbReference>
<reference evidence="3" key="2">
    <citation type="journal article" date="2013" name="Nat. Genet.">
        <title>The draft genomes of soft-shell turtle and green sea turtle yield insights into the development and evolution of the turtle-specific body plan.</title>
        <authorList>
            <person name="Wang Z."/>
            <person name="Pascual-Anaya J."/>
            <person name="Zadissa A."/>
            <person name="Li W."/>
            <person name="Niimura Y."/>
            <person name="Huang Z."/>
            <person name="Li C."/>
            <person name="White S."/>
            <person name="Xiong Z."/>
            <person name="Fang D."/>
            <person name="Wang B."/>
            <person name="Ming Y."/>
            <person name="Chen Y."/>
            <person name="Zheng Y."/>
            <person name="Kuraku S."/>
            <person name="Pignatelli M."/>
            <person name="Herrero J."/>
            <person name="Beal K."/>
            <person name="Nozawa M."/>
            <person name="Li Q."/>
            <person name="Wang J."/>
            <person name="Zhang H."/>
            <person name="Yu L."/>
            <person name="Shigenobu S."/>
            <person name="Wang J."/>
            <person name="Liu J."/>
            <person name="Flicek P."/>
            <person name="Searle S."/>
            <person name="Wang J."/>
            <person name="Kuratani S."/>
            <person name="Yin Y."/>
            <person name="Aken B."/>
            <person name="Zhang G."/>
            <person name="Irie N."/>
        </authorList>
    </citation>
    <scope>NUCLEOTIDE SEQUENCE [LARGE SCALE GENOMIC DNA]</scope>
    <source>
        <strain evidence="3">Daiwa-1</strain>
    </source>
</reference>
<dbReference type="GO" id="GO:0042834">
    <property type="term" value="F:peptidoglycan binding"/>
    <property type="evidence" value="ECO:0007669"/>
    <property type="project" value="Ensembl"/>
</dbReference>
<dbReference type="EMBL" id="AGCU01157538">
    <property type="status" value="NOT_ANNOTATED_CDS"/>
    <property type="molecule type" value="Genomic_DNA"/>
</dbReference>
<dbReference type="KEGG" id="pss:102445110"/>
<evidence type="ECO:0000256" key="1">
    <source>
        <dbReference type="SAM" id="SignalP"/>
    </source>
</evidence>
<sequence>MKTSLLLWGVLAVFLGATLVAGYFEDDEKEEHTLVDNKCKCVKVTSSFVASKDNPEEKVLERNIRVIIPLKARQNISDPTSPLRTTFVYRMTELCKKCDPVEVELNDRVVTAEQSNTCKSSDTCYTYDRNKCYTTTLPFSYGGKTTAIQAALTPESCYPD</sequence>
<dbReference type="PANTHER" id="PTHR10070">
    <property type="entry name" value="IMMUNOGLOBULIN J CHAIN"/>
    <property type="match status" value="1"/>
</dbReference>
<dbReference type="GO" id="GO:0034987">
    <property type="term" value="F:immunoglobulin receptor binding"/>
    <property type="evidence" value="ECO:0007669"/>
    <property type="project" value="Ensembl"/>
</dbReference>
<dbReference type="STRING" id="13735.ENSPSIP00000014086"/>
<dbReference type="AlphaFoldDB" id="A0A0B4J2I3"/>
<dbReference type="GO" id="GO:0042803">
    <property type="term" value="F:protein homodimerization activity"/>
    <property type="evidence" value="ECO:0007669"/>
    <property type="project" value="Ensembl"/>
</dbReference>
<dbReference type="eggNOG" id="ENOG502RZF4">
    <property type="taxonomic scope" value="Eukaryota"/>
</dbReference>
<dbReference type="GO" id="GO:0071748">
    <property type="term" value="C:monomeric IgA immunoglobulin complex"/>
    <property type="evidence" value="ECO:0007669"/>
    <property type="project" value="Ensembl"/>
</dbReference>
<dbReference type="CTD" id="3512"/>
<protein>
    <submittedName>
        <fullName evidence="2">Joining chain of multimeric IgA and IgM</fullName>
    </submittedName>
</protein>
<dbReference type="GO" id="GO:0019862">
    <property type="term" value="F:IgA binding"/>
    <property type="evidence" value="ECO:0007669"/>
    <property type="project" value="Ensembl"/>
</dbReference>
<proteinExistence type="predicted"/>
<dbReference type="OMA" id="KCQCARV"/>
<dbReference type="RefSeq" id="NP_001273825.1">
    <property type="nucleotide sequence ID" value="NM_001286896.1"/>
</dbReference>
<reference evidence="2" key="4">
    <citation type="submission" date="2025-09" db="UniProtKB">
        <authorList>
            <consortium name="Ensembl"/>
        </authorList>
    </citation>
    <scope>IDENTIFICATION</scope>
</reference>
<evidence type="ECO:0000313" key="3">
    <source>
        <dbReference type="Proteomes" id="UP000007267"/>
    </source>
</evidence>
<dbReference type="GO" id="GO:0002250">
    <property type="term" value="P:adaptive immune response"/>
    <property type="evidence" value="ECO:0007669"/>
    <property type="project" value="Ensembl"/>
</dbReference>
<dbReference type="Pfam" id="PF15097">
    <property type="entry name" value="Ig_J_chain"/>
    <property type="match status" value="1"/>
</dbReference>
<dbReference type="GO" id="GO:0031210">
    <property type="term" value="F:phosphatidylcholine binding"/>
    <property type="evidence" value="ECO:0007669"/>
    <property type="project" value="Ensembl"/>
</dbReference>
<dbReference type="Ensembl" id="ENSPSIT00000014151.1">
    <property type="protein sequence ID" value="ENSPSIP00000014086.1"/>
    <property type="gene ID" value="ENSPSIG00000012636.1"/>
</dbReference>
<dbReference type="GO" id="GO:0071752">
    <property type="term" value="C:secretory dimeric IgA immunoglobulin complex"/>
    <property type="evidence" value="ECO:0007669"/>
    <property type="project" value="Ensembl"/>
</dbReference>